<feature type="transmembrane region" description="Helical" evidence="9">
    <location>
        <begin position="60"/>
        <end position="80"/>
    </location>
</feature>
<evidence type="ECO:0000256" key="6">
    <source>
        <dbReference type="ARBA" id="ARBA00023136"/>
    </source>
</evidence>
<feature type="transmembrane region" description="Helical" evidence="9">
    <location>
        <begin position="301"/>
        <end position="322"/>
    </location>
</feature>
<dbReference type="EMBL" id="JBANRG010000001">
    <property type="protein sequence ID" value="KAK7473189.1"/>
    <property type="molecule type" value="Genomic_DNA"/>
</dbReference>
<evidence type="ECO:0000256" key="3">
    <source>
        <dbReference type="ARBA" id="ARBA00022448"/>
    </source>
</evidence>
<accession>A0ABR1K6Z5</accession>
<comment type="catalytic activity">
    <reaction evidence="7">
        <text>myo-inositol(out) + H(+)(out) = myo-inositol(in) + H(+)(in)</text>
        <dbReference type="Rhea" id="RHEA:60364"/>
        <dbReference type="ChEBI" id="CHEBI:15378"/>
        <dbReference type="ChEBI" id="CHEBI:17268"/>
    </reaction>
</comment>
<evidence type="ECO:0000256" key="2">
    <source>
        <dbReference type="ARBA" id="ARBA00010992"/>
    </source>
</evidence>
<dbReference type="InterPro" id="IPR003663">
    <property type="entry name" value="Sugar/inositol_transpt"/>
</dbReference>
<keyword evidence="12" id="KW-1185">Reference proteome</keyword>
<dbReference type="Gene3D" id="1.20.1250.20">
    <property type="entry name" value="MFS general substrate transporter like domains"/>
    <property type="match status" value="1"/>
</dbReference>
<evidence type="ECO:0000256" key="1">
    <source>
        <dbReference type="ARBA" id="ARBA00004141"/>
    </source>
</evidence>
<evidence type="ECO:0000256" key="5">
    <source>
        <dbReference type="ARBA" id="ARBA00022989"/>
    </source>
</evidence>
<dbReference type="PRINTS" id="PR00171">
    <property type="entry name" value="SUGRTRNSPORT"/>
</dbReference>
<feature type="transmembrane region" description="Helical" evidence="9">
    <location>
        <begin position="370"/>
        <end position="395"/>
    </location>
</feature>
<dbReference type="InterPro" id="IPR050360">
    <property type="entry name" value="MFS_Sugar_Transporters"/>
</dbReference>
<feature type="transmembrane region" description="Helical" evidence="9">
    <location>
        <begin position="112"/>
        <end position="134"/>
    </location>
</feature>
<evidence type="ECO:0000256" key="9">
    <source>
        <dbReference type="SAM" id="Phobius"/>
    </source>
</evidence>
<dbReference type="PROSITE" id="PS00217">
    <property type="entry name" value="SUGAR_TRANSPORT_2"/>
    <property type="match status" value="1"/>
</dbReference>
<dbReference type="InterPro" id="IPR036259">
    <property type="entry name" value="MFS_trans_sf"/>
</dbReference>
<dbReference type="InterPro" id="IPR020846">
    <property type="entry name" value="MFS_dom"/>
</dbReference>
<protein>
    <recommendedName>
        <fullName evidence="10">Major facilitator superfamily (MFS) profile domain-containing protein</fullName>
    </recommendedName>
</protein>
<evidence type="ECO:0000256" key="4">
    <source>
        <dbReference type="ARBA" id="ARBA00022692"/>
    </source>
</evidence>
<evidence type="ECO:0000256" key="7">
    <source>
        <dbReference type="ARBA" id="ARBA00049119"/>
    </source>
</evidence>
<organism evidence="11 12">
    <name type="scientific">Marasmiellus scandens</name>
    <dbReference type="NCBI Taxonomy" id="2682957"/>
    <lineage>
        <taxon>Eukaryota</taxon>
        <taxon>Fungi</taxon>
        <taxon>Dikarya</taxon>
        <taxon>Basidiomycota</taxon>
        <taxon>Agaricomycotina</taxon>
        <taxon>Agaricomycetes</taxon>
        <taxon>Agaricomycetidae</taxon>
        <taxon>Agaricales</taxon>
        <taxon>Marasmiineae</taxon>
        <taxon>Omphalotaceae</taxon>
        <taxon>Marasmiellus</taxon>
    </lineage>
</organism>
<feature type="transmembrane region" description="Helical" evidence="9">
    <location>
        <begin position="264"/>
        <end position="289"/>
    </location>
</feature>
<dbReference type="InterPro" id="IPR005828">
    <property type="entry name" value="MFS_sugar_transport-like"/>
</dbReference>
<feature type="transmembrane region" description="Helical" evidence="9">
    <location>
        <begin position="181"/>
        <end position="200"/>
    </location>
</feature>
<name>A0ABR1K6Z5_9AGAR</name>
<comment type="subcellular location">
    <subcellularLocation>
        <location evidence="1">Membrane</location>
        <topology evidence="1">Multi-pass membrane protein</topology>
    </subcellularLocation>
</comment>
<keyword evidence="5 9" id="KW-1133">Transmembrane helix</keyword>
<gene>
    <name evidence="11" type="ORF">VKT23_001288</name>
</gene>
<dbReference type="Pfam" id="PF00083">
    <property type="entry name" value="Sugar_tr"/>
    <property type="match status" value="1"/>
</dbReference>
<dbReference type="Proteomes" id="UP001498398">
    <property type="component" value="Unassembled WGS sequence"/>
</dbReference>
<dbReference type="PANTHER" id="PTHR48022">
    <property type="entry name" value="PLASTIDIC GLUCOSE TRANSPORTER 4"/>
    <property type="match status" value="1"/>
</dbReference>
<comment type="similarity">
    <text evidence="2 8">Belongs to the major facilitator superfamily. Sugar transporter (TC 2.A.1.1) family.</text>
</comment>
<reference evidence="11 12" key="1">
    <citation type="submission" date="2024-01" db="EMBL/GenBank/DDBJ databases">
        <title>A draft genome for the cacao thread blight pathogen Marasmiellus scandens.</title>
        <authorList>
            <person name="Baruah I.K."/>
            <person name="Leung J."/>
            <person name="Bukari Y."/>
            <person name="Amoako-Attah I."/>
            <person name="Meinhardt L.W."/>
            <person name="Bailey B.A."/>
            <person name="Cohen S.P."/>
        </authorList>
    </citation>
    <scope>NUCLEOTIDE SEQUENCE [LARGE SCALE GENOMIC DNA]</scope>
    <source>
        <strain evidence="11 12">GH-19</strain>
    </source>
</reference>
<feature type="transmembrane region" description="Helical" evidence="9">
    <location>
        <begin position="331"/>
        <end position="350"/>
    </location>
</feature>
<dbReference type="PANTHER" id="PTHR48022:SF20">
    <property type="entry name" value="MAJOR FACILITATOR SUPERFAMILY (MFS) PROFILE DOMAIN-CONTAINING PROTEIN-RELATED"/>
    <property type="match status" value="1"/>
</dbReference>
<dbReference type="NCBIfam" id="TIGR00879">
    <property type="entry name" value="SP"/>
    <property type="match status" value="1"/>
</dbReference>
<evidence type="ECO:0000256" key="8">
    <source>
        <dbReference type="RuleBase" id="RU003346"/>
    </source>
</evidence>
<evidence type="ECO:0000313" key="12">
    <source>
        <dbReference type="Proteomes" id="UP001498398"/>
    </source>
</evidence>
<dbReference type="SUPFAM" id="SSF103473">
    <property type="entry name" value="MFS general substrate transporter"/>
    <property type="match status" value="1"/>
</dbReference>
<comment type="caution">
    <text evidence="11">The sequence shown here is derived from an EMBL/GenBank/DDBJ whole genome shotgun (WGS) entry which is preliminary data.</text>
</comment>
<keyword evidence="3 8" id="KW-0813">Transport</keyword>
<feature type="transmembrane region" description="Helical" evidence="9">
    <location>
        <begin position="146"/>
        <end position="169"/>
    </location>
</feature>
<feature type="transmembrane region" description="Helical" evidence="9">
    <location>
        <begin position="407"/>
        <end position="430"/>
    </location>
</feature>
<feature type="domain" description="Major facilitator superfamily (MFS) profile" evidence="10">
    <location>
        <begin position="19"/>
        <end position="460"/>
    </location>
</feature>
<proteinExistence type="inferred from homology"/>
<evidence type="ECO:0000313" key="11">
    <source>
        <dbReference type="EMBL" id="KAK7473189.1"/>
    </source>
</evidence>
<evidence type="ECO:0000259" key="10">
    <source>
        <dbReference type="PROSITE" id="PS50850"/>
    </source>
</evidence>
<feature type="transmembrane region" description="Helical" evidence="9">
    <location>
        <begin position="436"/>
        <end position="456"/>
    </location>
</feature>
<feature type="transmembrane region" description="Helical" evidence="9">
    <location>
        <begin position="87"/>
        <end position="106"/>
    </location>
</feature>
<feature type="transmembrane region" description="Helical" evidence="9">
    <location>
        <begin position="12"/>
        <end position="32"/>
    </location>
</feature>
<sequence length="493" mass="53470">MNLVRTLRENRKIIKIFLIASHTSLAGLLYGLDTGCIGPITEMHQFSSTAGSLSPTIQGVYVSCILLSASMSSLSSGWVADIISRKYGVLCGAILSAIGTIVSASAPNLASLFIARIITGLGMGQGISVVTVYLCEIAPANMRGTLACMIQLFITIGIAVGYFITFGSATITSGLSWRLPFIVQAVFTVILATSAIWIPFSPRWLVERGRKDDAIKVLRGLRDERDDIEKEVSGIDVAKMNQEKCEDQATIMELFERRYIVRNLLGIFLMSFQQLTGIDTILYYAPIVFQQAGFSTQRASFLASGITGIINFVVTIPAQIWIDKIGRRPPLLVGGATMSACFLIIGSLYATYGGRSLEGEIFLSGKGPQLAVIVLIYIFVAAFACSWAVVGKIYACEIIPTRIRAKACAVQLLCNWLVNFTVALTAPIFLKASASGPYFLYGSCTLFTVLVCFFAMPETKGKSLEEIDAMFSGRCEVEISEPLDLDEKVDDGV</sequence>
<dbReference type="InterPro" id="IPR005829">
    <property type="entry name" value="Sugar_transporter_CS"/>
</dbReference>
<keyword evidence="6 9" id="KW-0472">Membrane</keyword>
<keyword evidence="4 9" id="KW-0812">Transmembrane</keyword>
<dbReference type="PROSITE" id="PS50850">
    <property type="entry name" value="MFS"/>
    <property type="match status" value="1"/>
</dbReference>